<evidence type="ECO:0000313" key="2">
    <source>
        <dbReference type="Proteomes" id="UP000054683"/>
    </source>
</evidence>
<protein>
    <submittedName>
        <fullName evidence="1">Uncharacterized protein</fullName>
    </submittedName>
</protein>
<name>A0A158GRC4_9BURK</name>
<dbReference type="Proteomes" id="UP000054683">
    <property type="component" value="Unassembled WGS sequence"/>
</dbReference>
<dbReference type="AlphaFoldDB" id="A0A158GRC4"/>
<organism evidence="1 2">
    <name type="scientific">Caballeronia udeis</name>
    <dbReference type="NCBI Taxonomy" id="1232866"/>
    <lineage>
        <taxon>Bacteria</taxon>
        <taxon>Pseudomonadati</taxon>
        <taxon>Pseudomonadota</taxon>
        <taxon>Betaproteobacteria</taxon>
        <taxon>Burkholderiales</taxon>
        <taxon>Burkholderiaceae</taxon>
        <taxon>Caballeronia</taxon>
    </lineage>
</organism>
<evidence type="ECO:0000313" key="1">
    <source>
        <dbReference type="EMBL" id="SAL34666.1"/>
    </source>
</evidence>
<proteinExistence type="predicted"/>
<reference evidence="1 2" key="1">
    <citation type="submission" date="2016-01" db="EMBL/GenBank/DDBJ databases">
        <authorList>
            <person name="Oliw E.H."/>
        </authorList>
    </citation>
    <scope>NUCLEOTIDE SEQUENCE [LARGE SCALE GENOMIC DNA]</scope>
    <source>
        <strain evidence="1">LMG 27134</strain>
    </source>
</reference>
<dbReference type="EMBL" id="FCOK02000018">
    <property type="protein sequence ID" value="SAL34666.1"/>
    <property type="molecule type" value="Genomic_DNA"/>
</dbReference>
<accession>A0A158GRC4</accession>
<gene>
    <name evidence="1" type="ORF">AWB69_03193</name>
</gene>
<sequence>MSSHAMLPDAYSLQQRRAMTLTEPRFPILTLEEGSLTPSLGYLFDRKWLYPYESLISILWKFEKANALSGNVVARLLGPDVDPYEGLVPRLGVIDIDRLRANLQVSRRSLRTALIQDEVRPRWSTSFRFCRLCLGYGYHSILHQFESLNVCPHITVLWSRHVAAAATRYRIELTSNFLRRNIAAPTVLHRTRMFTGRLPERGR</sequence>